<dbReference type="RefSeq" id="WP_198114815.1">
    <property type="nucleotide sequence ID" value="NZ_CP066121.1"/>
</dbReference>
<reference evidence="1" key="1">
    <citation type="submission" date="2022-02" db="EMBL/GenBank/DDBJ databases">
        <title>Characterization of Tn125 harboring carbapenem-resistant Acinetobacter bereziniae clinical isolates.</title>
        <authorList>
            <person name="Wong N.-K."/>
            <person name="Pan Q."/>
        </authorList>
    </citation>
    <scope>NUCLEOTIDE SEQUENCE</scope>
    <source>
        <strain evidence="1">GD03393</strain>
    </source>
</reference>
<evidence type="ECO:0000313" key="1">
    <source>
        <dbReference type="EMBL" id="UUN95957.1"/>
    </source>
</evidence>
<dbReference type="EMBL" id="CP092085">
    <property type="protein sequence ID" value="UUN95957.1"/>
    <property type="molecule type" value="Genomic_DNA"/>
</dbReference>
<sequence length="193" mass="22683">MIEITKLIELYINRKDKFKKADERLSRRQEYFKGIELIEANKDLNSNEKRALLNSAAQKLTGSGLVTFEFADYYLRHPSFINFEIISPMVAFWDQMLIKTYDEKQKIIKLEINRVKYVKEIASALFSSLFMAIVIFIFVRNGNQIINYLSDNFYVSKSFLGLAYLLFILLLVGLFILFNFIFLTLSDLKRLVK</sequence>
<dbReference type="AlphaFoldDB" id="A0A8I1DKF4"/>
<accession>A0A8I1DKF4</accession>
<proteinExistence type="predicted"/>
<name>A0A8I1DKF4_ACIBZ</name>
<organism evidence="1 2">
    <name type="scientific">Acinetobacter bereziniae</name>
    <name type="common">Acinetobacter genomosp. 10</name>
    <dbReference type="NCBI Taxonomy" id="106648"/>
    <lineage>
        <taxon>Bacteria</taxon>
        <taxon>Pseudomonadati</taxon>
        <taxon>Pseudomonadota</taxon>
        <taxon>Gammaproteobacteria</taxon>
        <taxon>Moraxellales</taxon>
        <taxon>Moraxellaceae</taxon>
        <taxon>Acinetobacter</taxon>
    </lineage>
</organism>
<protein>
    <submittedName>
        <fullName evidence="1">Uncharacterized protein</fullName>
    </submittedName>
</protein>
<gene>
    <name evidence="1" type="ORF">I9054_011220</name>
</gene>
<evidence type="ECO:0000313" key="2">
    <source>
        <dbReference type="Proteomes" id="UP000644140"/>
    </source>
</evidence>
<dbReference type="Proteomes" id="UP000644140">
    <property type="component" value="Chromosome"/>
</dbReference>